<feature type="compositionally biased region" description="Basic and acidic residues" evidence="1">
    <location>
        <begin position="109"/>
        <end position="119"/>
    </location>
</feature>
<evidence type="ECO:0000256" key="2">
    <source>
        <dbReference type="SAM" id="Phobius"/>
    </source>
</evidence>
<evidence type="ECO:0000313" key="4">
    <source>
        <dbReference type="Proteomes" id="UP001432062"/>
    </source>
</evidence>
<evidence type="ECO:0000313" key="3">
    <source>
        <dbReference type="EMBL" id="WUV47793.1"/>
    </source>
</evidence>
<feature type="compositionally biased region" description="Low complexity" evidence="1">
    <location>
        <begin position="54"/>
        <end position="71"/>
    </location>
</feature>
<keyword evidence="2" id="KW-0472">Membrane</keyword>
<reference evidence="3" key="1">
    <citation type="submission" date="2022-10" db="EMBL/GenBank/DDBJ databases">
        <title>The complete genomes of actinobacterial strains from the NBC collection.</title>
        <authorList>
            <person name="Joergensen T.S."/>
            <person name="Alvarez Arevalo M."/>
            <person name="Sterndorff E.B."/>
            <person name="Faurdal D."/>
            <person name="Vuksanovic O."/>
            <person name="Mourched A.-S."/>
            <person name="Charusanti P."/>
            <person name="Shaw S."/>
            <person name="Blin K."/>
            <person name="Weber T."/>
        </authorList>
    </citation>
    <scope>NUCLEOTIDE SEQUENCE</scope>
    <source>
        <strain evidence="3">NBC_01482</strain>
    </source>
</reference>
<name>A0ABZ1YXP9_9NOCA</name>
<dbReference type="Gene3D" id="2.60.120.260">
    <property type="entry name" value="Galactose-binding domain-like"/>
    <property type="match status" value="1"/>
</dbReference>
<feature type="compositionally biased region" description="Basic and acidic residues" evidence="1">
    <location>
        <begin position="73"/>
        <end position="82"/>
    </location>
</feature>
<keyword evidence="4" id="KW-1185">Reference proteome</keyword>
<dbReference type="SUPFAM" id="SSF49785">
    <property type="entry name" value="Galactose-binding domain-like"/>
    <property type="match status" value="1"/>
</dbReference>
<feature type="region of interest" description="Disordered" evidence="1">
    <location>
        <begin position="105"/>
        <end position="134"/>
    </location>
</feature>
<feature type="region of interest" description="Disordered" evidence="1">
    <location>
        <begin position="23"/>
        <end position="84"/>
    </location>
</feature>
<evidence type="ECO:0000256" key="1">
    <source>
        <dbReference type="SAM" id="MobiDB-lite"/>
    </source>
</evidence>
<gene>
    <name evidence="3" type="ORF">OG563_06055</name>
</gene>
<feature type="transmembrane region" description="Helical" evidence="2">
    <location>
        <begin position="152"/>
        <end position="169"/>
    </location>
</feature>
<keyword evidence="2" id="KW-1133">Transmembrane helix</keyword>
<proteinExistence type="predicted"/>
<accession>A0ABZ1YXP9</accession>
<protein>
    <submittedName>
        <fullName evidence="3">Discoidin domain-containing protein</fullName>
    </submittedName>
</protein>
<dbReference type="EMBL" id="CP109441">
    <property type="protein sequence ID" value="WUV47793.1"/>
    <property type="molecule type" value="Genomic_DNA"/>
</dbReference>
<dbReference type="Proteomes" id="UP001432062">
    <property type="component" value="Chromosome"/>
</dbReference>
<dbReference type="InterPro" id="IPR008979">
    <property type="entry name" value="Galactose-bd-like_sf"/>
</dbReference>
<keyword evidence="2" id="KW-0812">Transmembrane</keyword>
<dbReference type="RefSeq" id="WP_329411958.1">
    <property type="nucleotide sequence ID" value="NZ_CP109441.1"/>
</dbReference>
<sequence>MAAEDPGDVFLRHRGAVLDALLSDPSLGENDPDTGPVLSGPLVGDPEFGELGDPVSGVVASDAGVGSAGPSRRSSDGPKASERIIALLNGQQPDSAPALDFSAEYSDVSARETPPEEPARSASGAGGSSKTTGPEAADRIAALAKKLKNPKVALAVCAVLAVLLILALMTTGGKDETREVDRIAVITPSATAAAPTSKPEASTAASGTIQVKSATAHCPPGSTPGLDAFGGQQGKAWSCVRAYKVDGQVLNIDLGKTYQIDSIGVVPGWDSVGTDGVDQWTKYRTASRIQYQFDDPNKTTYTQQTLDQRTMVVTKFEVPVQASKIVMTVVESKGDPTINTTAISSIVITGH</sequence>
<organism evidence="3 4">
    <name type="scientific">Nocardia vinacea</name>
    <dbReference type="NCBI Taxonomy" id="96468"/>
    <lineage>
        <taxon>Bacteria</taxon>
        <taxon>Bacillati</taxon>
        <taxon>Actinomycetota</taxon>
        <taxon>Actinomycetes</taxon>
        <taxon>Mycobacteriales</taxon>
        <taxon>Nocardiaceae</taxon>
        <taxon>Nocardia</taxon>
    </lineage>
</organism>